<name>A0A317U468_9GAMM</name>
<dbReference type="EMBL" id="QHJG01000006">
    <property type="protein sequence ID" value="PWY56744.1"/>
    <property type="molecule type" value="Genomic_DNA"/>
</dbReference>
<accession>A0A317U468</accession>
<organism evidence="1 2">
    <name type="scientific">Legionella qingyii</name>
    <dbReference type="NCBI Taxonomy" id="2184757"/>
    <lineage>
        <taxon>Bacteria</taxon>
        <taxon>Pseudomonadati</taxon>
        <taxon>Pseudomonadota</taxon>
        <taxon>Gammaproteobacteria</taxon>
        <taxon>Legionellales</taxon>
        <taxon>Legionellaceae</taxon>
        <taxon>Legionella</taxon>
    </lineage>
</organism>
<comment type="caution">
    <text evidence="1">The sequence shown here is derived from an EMBL/GenBank/DDBJ whole genome shotgun (WGS) entry which is preliminary data.</text>
</comment>
<dbReference type="PROSITE" id="PS50096">
    <property type="entry name" value="IQ"/>
    <property type="match status" value="1"/>
</dbReference>
<proteinExistence type="predicted"/>
<sequence length="483" mass="54408">MIKVRDKLFYTLEEEQSITRIQSTIRGRLHRKKLGIYHARDVGMTYESTWLVGNDPKIEGLEPYVTPTGKIALVGTSGLRSLGLICELANQENIPKLIIVDNSLKVIRFWRLLRDLAERVAPPNFQVSFESFLQEHSSLFRTISEIIDPNIKYENQDPVSYMNSLIAQYGLDYVLSVIKNMVIIGQSWAESSLFIALNNILKLHGIEKTYTYPSNIEACVDATTRAQVATSIKLFKPCLSIASNNQGGMPTKVFLKIPETLEQSQLSQISFAAIQEIIDEEPYRDLIASSANLTVNIQELLKKLFSAIPGHDNKLSMISNIILRNMNAAFSNIKGIIHPDKQKQMVCLFLGGVIFAMACDNLKYGYRCNDEFKKYIVHLVSSVREEPVSNLHCILGDKLFFGEDPSFLQEVGNKVLSNLSGAFLWNLFTQTLNMGFGTPRAFLPKLDATNLALLLNFCEQHSDNLERVDFEVKPLGTELGCRI</sequence>
<reference evidence="1 2" key="1">
    <citation type="submission" date="2018-05" db="EMBL/GenBank/DDBJ databases">
        <title>Legionella qingyii sp.nov., whole genome shotgun sequence.</title>
        <authorList>
            <person name="Wu H."/>
            <person name="Zhu Q."/>
            <person name="Hu C."/>
        </authorList>
    </citation>
    <scope>NUCLEOTIDE SEQUENCE [LARGE SCALE GENOMIC DNA]</scope>
    <source>
        <strain evidence="1 2">HEB18</strain>
    </source>
</reference>
<dbReference type="Proteomes" id="UP000247152">
    <property type="component" value="Unassembled WGS sequence"/>
</dbReference>
<evidence type="ECO:0000313" key="2">
    <source>
        <dbReference type="Proteomes" id="UP000247152"/>
    </source>
</evidence>
<protein>
    <submittedName>
        <fullName evidence="1">Uncharacterized protein</fullName>
    </submittedName>
</protein>
<gene>
    <name evidence="1" type="ORF">DGG96_04875</name>
</gene>
<dbReference type="AlphaFoldDB" id="A0A317U468"/>
<evidence type="ECO:0000313" key="1">
    <source>
        <dbReference type="EMBL" id="PWY56744.1"/>
    </source>
</evidence>